<dbReference type="GO" id="GO:0046872">
    <property type="term" value="F:metal ion binding"/>
    <property type="evidence" value="ECO:0007669"/>
    <property type="project" value="UniProtKB-KW"/>
</dbReference>
<organism evidence="5">
    <name type="scientific">marine metagenome</name>
    <dbReference type="NCBI Taxonomy" id="408172"/>
    <lineage>
        <taxon>unclassified sequences</taxon>
        <taxon>metagenomes</taxon>
        <taxon>ecological metagenomes</taxon>
    </lineage>
</organism>
<evidence type="ECO:0000256" key="3">
    <source>
        <dbReference type="ARBA" id="ARBA00023239"/>
    </source>
</evidence>
<dbReference type="GO" id="GO:0016832">
    <property type="term" value="F:aldehyde-lyase activity"/>
    <property type="evidence" value="ECO:0007669"/>
    <property type="project" value="TreeGrafter"/>
</dbReference>
<accession>A0A381UJU4</accession>
<gene>
    <name evidence="5" type="ORF">METZ01_LOCUS80451</name>
</gene>
<keyword evidence="3" id="KW-0456">Lyase</keyword>
<keyword evidence="2" id="KW-0479">Metal-binding</keyword>
<protein>
    <recommendedName>
        <fullName evidence="4">HpcH/HpaI aldolase/citrate lyase domain-containing protein</fullName>
    </recommendedName>
</protein>
<dbReference type="InterPro" id="IPR050251">
    <property type="entry name" value="HpcH-HpaI_aldolase"/>
</dbReference>
<dbReference type="InterPro" id="IPR040442">
    <property type="entry name" value="Pyrv_kinase-like_dom_sf"/>
</dbReference>
<evidence type="ECO:0000259" key="4">
    <source>
        <dbReference type="Pfam" id="PF03328"/>
    </source>
</evidence>
<reference evidence="5" key="1">
    <citation type="submission" date="2018-05" db="EMBL/GenBank/DDBJ databases">
        <authorList>
            <person name="Lanie J.A."/>
            <person name="Ng W.-L."/>
            <person name="Kazmierczak K.M."/>
            <person name="Andrzejewski T.M."/>
            <person name="Davidsen T.M."/>
            <person name="Wayne K.J."/>
            <person name="Tettelin H."/>
            <person name="Glass J.I."/>
            <person name="Rusch D."/>
            <person name="Podicherti R."/>
            <person name="Tsui H.-C.T."/>
            <person name="Winkler M.E."/>
        </authorList>
    </citation>
    <scope>NUCLEOTIDE SEQUENCE</scope>
</reference>
<dbReference type="AlphaFoldDB" id="A0A381UJU4"/>
<name>A0A381UJU4_9ZZZZ</name>
<dbReference type="InterPro" id="IPR015813">
    <property type="entry name" value="Pyrv/PenolPyrv_kinase-like_dom"/>
</dbReference>
<proteinExistence type="inferred from homology"/>
<dbReference type="Gene3D" id="3.20.20.60">
    <property type="entry name" value="Phosphoenolpyruvate-binding domains"/>
    <property type="match status" value="1"/>
</dbReference>
<dbReference type="Pfam" id="PF03328">
    <property type="entry name" value="HpcH_HpaI"/>
    <property type="match status" value="1"/>
</dbReference>
<dbReference type="PANTHER" id="PTHR30502">
    <property type="entry name" value="2-KETO-3-DEOXY-L-RHAMNONATE ALDOLASE"/>
    <property type="match status" value="1"/>
</dbReference>
<dbReference type="EMBL" id="UINC01006449">
    <property type="protein sequence ID" value="SVA27597.1"/>
    <property type="molecule type" value="Genomic_DNA"/>
</dbReference>
<dbReference type="GO" id="GO:0005737">
    <property type="term" value="C:cytoplasm"/>
    <property type="evidence" value="ECO:0007669"/>
    <property type="project" value="TreeGrafter"/>
</dbReference>
<dbReference type="PANTHER" id="PTHR30502:SF0">
    <property type="entry name" value="PHOSPHOENOLPYRUVATE CARBOXYLASE FAMILY PROTEIN"/>
    <property type="match status" value="1"/>
</dbReference>
<evidence type="ECO:0000256" key="1">
    <source>
        <dbReference type="ARBA" id="ARBA00005568"/>
    </source>
</evidence>
<feature type="domain" description="HpcH/HpaI aldolase/citrate lyase" evidence="4">
    <location>
        <begin position="62"/>
        <end position="285"/>
    </location>
</feature>
<sequence length="316" mass="33598">MHSTRLPAWSSALVGFAVVGVVAVATPTARQAQEHLNPMVSKLARGDLVFGVSTYDLSLENARSLAQSDIDYVYVDMEHGPMDFSALQGFLLGLTDRGAIVVNDSVRQPLTPLARLAPYGRESSHWAVKQALDIGLMGIIFPSIDTPQQAREAVRSMRYPQRRNSPFREPGGLRGSGASAAAWFWGLSSADYVRHADTWPLNPQGDLLAIMMIETAEGAQNLDAIASVPGVGGFYVGPSDLSNSLGLIRSDPRVEATIQTIVDTCLARNIACGITAGAADMPRRIEQGFSILGGGRAGGGLPASVDRAIRAGRATR</sequence>
<evidence type="ECO:0000256" key="2">
    <source>
        <dbReference type="ARBA" id="ARBA00022723"/>
    </source>
</evidence>
<dbReference type="SUPFAM" id="SSF51621">
    <property type="entry name" value="Phosphoenolpyruvate/pyruvate domain"/>
    <property type="match status" value="1"/>
</dbReference>
<comment type="similarity">
    <text evidence="1">Belongs to the HpcH/HpaI aldolase family.</text>
</comment>
<dbReference type="InterPro" id="IPR005000">
    <property type="entry name" value="Aldolase/citrate-lyase_domain"/>
</dbReference>
<evidence type="ECO:0000313" key="5">
    <source>
        <dbReference type="EMBL" id="SVA27597.1"/>
    </source>
</evidence>